<evidence type="ECO:0000313" key="2">
    <source>
        <dbReference type="EMBL" id="AGX87915.1"/>
    </source>
</evidence>
<dbReference type="STRING" id="946483.Cenrod_1831"/>
<dbReference type="PANTHER" id="PTHR38684:SF1">
    <property type="entry name" value="PROTEIN AMPE"/>
    <property type="match status" value="1"/>
</dbReference>
<dbReference type="GO" id="GO:0046677">
    <property type="term" value="P:response to antibiotic"/>
    <property type="evidence" value="ECO:0007669"/>
    <property type="project" value="TreeGrafter"/>
</dbReference>
<proteinExistence type="predicted"/>
<organism evidence="2 3">
    <name type="scientific">Candidatus Symbiobacter mobilis CR</name>
    <dbReference type="NCBI Taxonomy" id="946483"/>
    <lineage>
        <taxon>Bacteria</taxon>
        <taxon>Pseudomonadati</taxon>
        <taxon>Pseudomonadota</taxon>
        <taxon>Betaproteobacteria</taxon>
        <taxon>Burkholderiales</taxon>
        <taxon>Comamonadaceae</taxon>
    </lineage>
</organism>
<feature type="transmembrane region" description="Helical" evidence="1">
    <location>
        <begin position="153"/>
        <end position="175"/>
    </location>
</feature>
<dbReference type="GO" id="GO:0005886">
    <property type="term" value="C:plasma membrane"/>
    <property type="evidence" value="ECO:0007669"/>
    <property type="project" value="TreeGrafter"/>
</dbReference>
<sequence>MGFLSVLLAFLLEQARPLGQGNVVHRASAAWVRWCQRVLDTGEIGHAWMAWALAVLVPTLLSAGIYWLCLLLVGWPLAVAWCVLALYATLGFRQFSFHFTQIRDALLDGNDEQARRLLAEWEPDAGNEATRSEIVADVIALSVLAAHRHVFGVLVWFSLLAALGMGPAGAVLYRLGESTARYVRGGNRDGKDADCSLASTELVRIASRSWAKLDWLPARATAVGFAIVGNFEEAIDGWRRCTQCGVRGSDVLILAATQGAMDVDLGGAMAAHQGLVETADNNAEPQSIRPQPQMGHLPVVVGMVWRTVVLWVILLALLSVARLLG</sequence>
<accession>U5N9D1</accession>
<evidence type="ECO:0000313" key="3">
    <source>
        <dbReference type="Proteomes" id="UP000017184"/>
    </source>
</evidence>
<keyword evidence="3" id="KW-1185">Reference proteome</keyword>
<dbReference type="HOGENOM" id="CLU_054212_1_0_4"/>
<dbReference type="EMBL" id="CP004885">
    <property type="protein sequence ID" value="AGX87915.1"/>
    <property type="molecule type" value="Genomic_DNA"/>
</dbReference>
<dbReference type="AlphaFoldDB" id="U5N9D1"/>
<dbReference type="PANTHER" id="PTHR38684">
    <property type="entry name" value="PROTEIN AMPE"/>
    <property type="match status" value="1"/>
</dbReference>
<dbReference type="PATRIC" id="fig|946483.4.peg.1852"/>
<dbReference type="KEGG" id="cbx:Cenrod_1831"/>
<feature type="transmembrane region" description="Helical" evidence="1">
    <location>
        <begin position="68"/>
        <end position="90"/>
    </location>
</feature>
<keyword evidence="1" id="KW-0472">Membrane</keyword>
<name>U5N9D1_9BURK</name>
<evidence type="ECO:0000256" key="1">
    <source>
        <dbReference type="SAM" id="Phobius"/>
    </source>
</evidence>
<dbReference type="RefSeq" id="WP_022774364.1">
    <property type="nucleotide sequence ID" value="NC_022576.1"/>
</dbReference>
<keyword evidence="1" id="KW-0812">Transmembrane</keyword>
<feature type="transmembrane region" description="Helical" evidence="1">
    <location>
        <begin position="45"/>
        <end position="61"/>
    </location>
</feature>
<dbReference type="OrthoDB" id="8533534at2"/>
<dbReference type="eggNOG" id="COG1270">
    <property type="taxonomic scope" value="Bacteria"/>
</dbReference>
<reference evidence="2 3" key="1">
    <citation type="journal article" date="2013" name="Genome Biol.">
        <title>Genomic analysis reveals key aspects of prokaryotic symbiosis in the phototrophic consortium "Chlorochromatium aggregatum".</title>
        <authorList>
            <person name="Liu Z."/>
            <person name="Muller J."/>
            <person name="Li T."/>
            <person name="Alvey R.M."/>
            <person name="Vogl K."/>
            <person name="Frigaard N.U."/>
            <person name="Rockwell N.C."/>
            <person name="Boyd E.S."/>
            <person name="Tomsho L.P."/>
            <person name="Schuster S.C."/>
            <person name="Henke P."/>
            <person name="Rohde M."/>
            <person name="Overmann J."/>
            <person name="Bryant D.A."/>
        </authorList>
    </citation>
    <scope>NUCLEOTIDE SEQUENCE [LARGE SCALE GENOMIC DNA]</scope>
    <source>
        <strain evidence="2">CR</strain>
    </source>
</reference>
<keyword evidence="1" id="KW-1133">Transmembrane helix</keyword>
<gene>
    <name evidence="2" type="primary">cbiB</name>
    <name evidence="2" type="ORF">Cenrod_1831</name>
</gene>
<dbReference type="InterPro" id="IPR052966">
    <property type="entry name" value="Beta-lactamase_Reg"/>
</dbReference>
<protein>
    <submittedName>
        <fullName evidence="2">Adenosylcobinamide-phosphate synthase</fullName>
    </submittedName>
</protein>
<dbReference type="Proteomes" id="UP000017184">
    <property type="component" value="Chromosome"/>
</dbReference>
<feature type="transmembrane region" description="Helical" evidence="1">
    <location>
        <begin position="297"/>
        <end position="321"/>
    </location>
</feature>